<proteinExistence type="predicted"/>
<name>A0A379SMP5_SALER</name>
<accession>A0A379SMP5</accession>
<gene>
    <name evidence="2" type="primary">yicC_2</name>
    <name evidence="2" type="ORF">NCTC7304_00196</name>
</gene>
<dbReference type="AlphaFoldDB" id="A0A379SMP5"/>
<evidence type="ECO:0000313" key="2">
    <source>
        <dbReference type="EMBL" id="SUG30843.1"/>
    </source>
</evidence>
<dbReference type="EMBL" id="UGXD01000002">
    <property type="protein sequence ID" value="SUG30843.1"/>
    <property type="molecule type" value="Genomic_DNA"/>
</dbReference>
<reference evidence="2 3" key="1">
    <citation type="submission" date="2018-06" db="EMBL/GenBank/DDBJ databases">
        <authorList>
            <consortium name="Pathogen Informatics"/>
            <person name="Doyle S."/>
        </authorList>
    </citation>
    <scope>NUCLEOTIDE SEQUENCE [LARGE SCALE GENOMIC DNA]</scope>
    <source>
        <strain evidence="2 3">NCTC7304</strain>
    </source>
</reference>
<feature type="domain" description="Endoribonuclease YicC-like N-terminal" evidence="1">
    <location>
        <begin position="5"/>
        <end position="57"/>
    </location>
</feature>
<dbReference type="InterPro" id="IPR013527">
    <property type="entry name" value="YicC-like_N"/>
</dbReference>
<organism evidence="2 3">
    <name type="scientific">Salmonella enterica subsp. arizonae</name>
    <dbReference type="NCBI Taxonomy" id="59203"/>
    <lineage>
        <taxon>Bacteria</taxon>
        <taxon>Pseudomonadati</taxon>
        <taxon>Pseudomonadota</taxon>
        <taxon>Gammaproteobacteria</taxon>
        <taxon>Enterobacterales</taxon>
        <taxon>Enterobacteriaceae</taxon>
        <taxon>Salmonella</taxon>
    </lineage>
</organism>
<dbReference type="Proteomes" id="UP000254762">
    <property type="component" value="Unassembled WGS sequence"/>
</dbReference>
<evidence type="ECO:0000259" key="1">
    <source>
        <dbReference type="Pfam" id="PF03755"/>
    </source>
</evidence>
<dbReference type="Pfam" id="PF03755">
    <property type="entry name" value="YicC-like_N"/>
    <property type="match status" value="1"/>
</dbReference>
<sequence length="70" mass="7537">MQSDEGEINPVDILRWPGVMAAQEQDLDAIATEILAALDGTLDDFIVARETEGQALKALIDNGWKASAPK</sequence>
<evidence type="ECO:0000313" key="3">
    <source>
        <dbReference type="Proteomes" id="UP000254762"/>
    </source>
</evidence>
<protein>
    <submittedName>
        <fullName evidence="2">Protein YicC</fullName>
    </submittedName>
</protein>